<sequence>MIIPLNPAISNVRQDLNYDYDEMAKFVIDAGSALFSRNVALEQPRTCENFRNWLSNLLRSADIELHSVFLGLAYYEAMTLDGFASNPAAPPPTSTASRIKTIEDTRNDAPTATVPMRGVPFPIARSTSTNITTINGIPVSNGIPITRARARATPFPLPHPRSVSTPYPHAHPARAAHRTPSTRTPAPDPGALLTIALMTADKLVSEKAGHTVRAWGYYACRPHRLLETLERAWLIAIGHAGFDARWATGMARWARRWVLWREDREAARRMRVLESEIRVREEKEVRVREDKEREARMRVLEEEMREVEEGLRRKEEERLAEMRAQEEEDRDHSEESEDEEDKPLFD</sequence>
<evidence type="ECO:0000313" key="3">
    <source>
        <dbReference type="Proteomes" id="UP001430584"/>
    </source>
</evidence>
<feature type="region of interest" description="Disordered" evidence="1">
    <location>
        <begin position="158"/>
        <end position="186"/>
    </location>
</feature>
<dbReference type="RefSeq" id="XP_066631560.1">
    <property type="nucleotide sequence ID" value="XM_066777465.1"/>
</dbReference>
<accession>A0ABR3CFM4</accession>
<dbReference type="GeneID" id="92010112"/>
<name>A0ABR3CFM4_9PEZI</name>
<reference evidence="2 3" key="1">
    <citation type="submission" date="2024-02" db="EMBL/GenBank/DDBJ databases">
        <title>De novo assembly and annotation of 12 fungi associated with fruit tree decline syndrome in Ontario, Canada.</title>
        <authorList>
            <person name="Sulman M."/>
            <person name="Ellouze W."/>
            <person name="Ilyukhin E."/>
        </authorList>
    </citation>
    <scope>NUCLEOTIDE SEQUENCE [LARGE SCALE GENOMIC DNA]</scope>
    <source>
        <strain evidence="2 3">FDS-637</strain>
    </source>
</reference>
<evidence type="ECO:0000256" key="1">
    <source>
        <dbReference type="SAM" id="MobiDB-lite"/>
    </source>
</evidence>
<protein>
    <submittedName>
        <fullName evidence="2">Uncharacterized protein</fullName>
    </submittedName>
</protein>
<proteinExistence type="predicted"/>
<organism evidence="2 3">
    <name type="scientific">Diplodia seriata</name>
    <dbReference type="NCBI Taxonomy" id="420778"/>
    <lineage>
        <taxon>Eukaryota</taxon>
        <taxon>Fungi</taxon>
        <taxon>Dikarya</taxon>
        <taxon>Ascomycota</taxon>
        <taxon>Pezizomycotina</taxon>
        <taxon>Dothideomycetes</taxon>
        <taxon>Dothideomycetes incertae sedis</taxon>
        <taxon>Botryosphaeriales</taxon>
        <taxon>Botryosphaeriaceae</taxon>
        <taxon>Diplodia</taxon>
    </lineage>
</organism>
<gene>
    <name evidence="2" type="ORF">SLS55_006027</name>
</gene>
<evidence type="ECO:0000313" key="2">
    <source>
        <dbReference type="EMBL" id="KAL0258531.1"/>
    </source>
</evidence>
<feature type="region of interest" description="Disordered" evidence="1">
    <location>
        <begin position="304"/>
        <end position="346"/>
    </location>
</feature>
<feature type="compositionally biased region" description="Acidic residues" evidence="1">
    <location>
        <begin position="334"/>
        <end position="346"/>
    </location>
</feature>
<comment type="caution">
    <text evidence="2">The sequence shown here is derived from an EMBL/GenBank/DDBJ whole genome shotgun (WGS) entry which is preliminary data.</text>
</comment>
<feature type="compositionally biased region" description="Basic and acidic residues" evidence="1">
    <location>
        <begin position="304"/>
        <end position="333"/>
    </location>
</feature>
<dbReference type="EMBL" id="JAJVCZ030000006">
    <property type="protein sequence ID" value="KAL0258531.1"/>
    <property type="molecule type" value="Genomic_DNA"/>
</dbReference>
<keyword evidence="3" id="KW-1185">Reference proteome</keyword>
<dbReference type="Proteomes" id="UP001430584">
    <property type="component" value="Unassembled WGS sequence"/>
</dbReference>